<sequence>MLQDKGTASSYAAIEPAVTMFEHERAWLVGLCVKLTGHAEAAEDLAQETLIEAWRNLAKFYAHGEEFGTANCRRWLAAIARNVCKRWMRRYYRESEHLVHEEQGADDVALEELATDEDEIEIELEHRDLARFLERAMALLPEAKRSLLIEFYTYRTSHRELAERLGLSVQTVEQRLHRSKQALRRIITTQLCEEATAFGLCKPECSLQQQETRIWCPLCGRGQLTRYYDPEEQRIGFTCPQCWQIASVEQPELWDGLRSSKSILGRQLAYLGTYYWSAIESGQGPCLRCGQLTQARVYRLPDLPVEYEDLLRNIPAELRSHPQDRPAEYLSYISQSGVYIFCPHCQYRELNGLPHLTLDTPEACQFWRKHPRMHLLPLREIEHAGQPAFVSSFQSLSANAQLDIIYQQSTLKILAVKGA</sequence>
<feature type="domain" description="RNA polymerase sigma factor 70 region 4 type 2" evidence="7">
    <location>
        <begin position="133"/>
        <end position="183"/>
    </location>
</feature>
<evidence type="ECO:0000256" key="2">
    <source>
        <dbReference type="ARBA" id="ARBA00023015"/>
    </source>
</evidence>
<keyword evidence="2" id="KW-0805">Transcription regulation</keyword>
<proteinExistence type="inferred from homology"/>
<gene>
    <name evidence="8" type="ORF">EPA93_02800</name>
</gene>
<evidence type="ECO:0000313" key="8">
    <source>
        <dbReference type="EMBL" id="QBD74977.1"/>
    </source>
</evidence>
<evidence type="ECO:0000256" key="3">
    <source>
        <dbReference type="ARBA" id="ARBA00023082"/>
    </source>
</evidence>
<dbReference type="InterPro" id="IPR013324">
    <property type="entry name" value="RNA_pol_sigma_r3/r4-like"/>
</dbReference>
<evidence type="ECO:0000256" key="5">
    <source>
        <dbReference type="ARBA" id="ARBA00023163"/>
    </source>
</evidence>
<dbReference type="SUPFAM" id="SSF88659">
    <property type="entry name" value="Sigma3 and sigma4 domains of RNA polymerase sigma factors"/>
    <property type="match status" value="1"/>
</dbReference>
<accession>A0A4P6JIR1</accession>
<evidence type="ECO:0000259" key="7">
    <source>
        <dbReference type="Pfam" id="PF08281"/>
    </source>
</evidence>
<organism evidence="8 9">
    <name type="scientific">Ktedonosporobacter rubrisoli</name>
    <dbReference type="NCBI Taxonomy" id="2509675"/>
    <lineage>
        <taxon>Bacteria</taxon>
        <taxon>Bacillati</taxon>
        <taxon>Chloroflexota</taxon>
        <taxon>Ktedonobacteria</taxon>
        <taxon>Ktedonobacterales</taxon>
        <taxon>Ktedonosporobacteraceae</taxon>
        <taxon>Ktedonosporobacter</taxon>
    </lineage>
</organism>
<comment type="similarity">
    <text evidence="1">Belongs to the sigma-70 factor family. ECF subfamily.</text>
</comment>
<reference evidence="8 9" key="1">
    <citation type="submission" date="2019-01" db="EMBL/GenBank/DDBJ databases">
        <title>Ktedonosporobacter rubrisoli SCAWS-G2.</title>
        <authorList>
            <person name="Huang Y."/>
            <person name="Yan B."/>
        </authorList>
    </citation>
    <scope>NUCLEOTIDE SEQUENCE [LARGE SCALE GENOMIC DNA]</scope>
    <source>
        <strain evidence="8 9">SCAWS-G2</strain>
    </source>
</reference>
<dbReference type="InterPro" id="IPR014284">
    <property type="entry name" value="RNA_pol_sigma-70_dom"/>
</dbReference>
<dbReference type="InterPro" id="IPR007627">
    <property type="entry name" value="RNA_pol_sigma70_r2"/>
</dbReference>
<dbReference type="AlphaFoldDB" id="A0A4P6JIR1"/>
<keyword evidence="3" id="KW-0731">Sigma factor</keyword>
<dbReference type="SUPFAM" id="SSF88946">
    <property type="entry name" value="Sigma2 domain of RNA polymerase sigma factors"/>
    <property type="match status" value="1"/>
</dbReference>
<dbReference type="OrthoDB" id="146184at2"/>
<dbReference type="NCBIfam" id="TIGR02937">
    <property type="entry name" value="sigma70-ECF"/>
    <property type="match status" value="1"/>
</dbReference>
<dbReference type="Gene3D" id="1.10.1740.10">
    <property type="match status" value="1"/>
</dbReference>
<keyword evidence="9" id="KW-1185">Reference proteome</keyword>
<dbReference type="RefSeq" id="WP_129885576.1">
    <property type="nucleotide sequence ID" value="NZ_CP035758.1"/>
</dbReference>
<dbReference type="GO" id="GO:0016987">
    <property type="term" value="F:sigma factor activity"/>
    <property type="evidence" value="ECO:0007669"/>
    <property type="project" value="UniProtKB-KW"/>
</dbReference>
<dbReference type="InterPro" id="IPR039425">
    <property type="entry name" value="RNA_pol_sigma-70-like"/>
</dbReference>
<keyword evidence="4" id="KW-0238">DNA-binding</keyword>
<dbReference type="GO" id="GO:0003677">
    <property type="term" value="F:DNA binding"/>
    <property type="evidence" value="ECO:0007669"/>
    <property type="project" value="UniProtKB-KW"/>
</dbReference>
<dbReference type="Gene3D" id="1.10.10.10">
    <property type="entry name" value="Winged helix-like DNA-binding domain superfamily/Winged helix DNA-binding domain"/>
    <property type="match status" value="1"/>
</dbReference>
<protein>
    <submittedName>
        <fullName evidence="8">Sigma-70 family RNA polymerase sigma factor</fullName>
    </submittedName>
</protein>
<dbReference type="InterPro" id="IPR036388">
    <property type="entry name" value="WH-like_DNA-bd_sf"/>
</dbReference>
<dbReference type="KEGG" id="kbs:EPA93_02800"/>
<dbReference type="Proteomes" id="UP000290365">
    <property type="component" value="Chromosome"/>
</dbReference>
<dbReference type="Pfam" id="PF04542">
    <property type="entry name" value="Sigma70_r2"/>
    <property type="match status" value="1"/>
</dbReference>
<evidence type="ECO:0000256" key="4">
    <source>
        <dbReference type="ARBA" id="ARBA00023125"/>
    </source>
</evidence>
<dbReference type="GO" id="GO:0006352">
    <property type="term" value="P:DNA-templated transcription initiation"/>
    <property type="evidence" value="ECO:0007669"/>
    <property type="project" value="InterPro"/>
</dbReference>
<evidence type="ECO:0000259" key="6">
    <source>
        <dbReference type="Pfam" id="PF04542"/>
    </source>
</evidence>
<feature type="domain" description="RNA polymerase sigma-70 region 2" evidence="6">
    <location>
        <begin position="20"/>
        <end position="92"/>
    </location>
</feature>
<dbReference type="EMBL" id="CP035758">
    <property type="protein sequence ID" value="QBD74977.1"/>
    <property type="molecule type" value="Genomic_DNA"/>
</dbReference>
<dbReference type="InterPro" id="IPR013249">
    <property type="entry name" value="RNA_pol_sigma70_r4_t2"/>
</dbReference>
<name>A0A4P6JIR1_KTERU</name>
<dbReference type="CDD" id="cd06171">
    <property type="entry name" value="Sigma70_r4"/>
    <property type="match status" value="1"/>
</dbReference>
<keyword evidence="5" id="KW-0804">Transcription</keyword>
<dbReference type="PANTHER" id="PTHR43133:SF8">
    <property type="entry name" value="RNA POLYMERASE SIGMA FACTOR HI_1459-RELATED"/>
    <property type="match status" value="1"/>
</dbReference>
<dbReference type="PANTHER" id="PTHR43133">
    <property type="entry name" value="RNA POLYMERASE ECF-TYPE SIGMA FACTO"/>
    <property type="match status" value="1"/>
</dbReference>
<dbReference type="Pfam" id="PF08281">
    <property type="entry name" value="Sigma70_r4_2"/>
    <property type="match status" value="1"/>
</dbReference>
<evidence type="ECO:0000313" key="9">
    <source>
        <dbReference type="Proteomes" id="UP000290365"/>
    </source>
</evidence>
<evidence type="ECO:0000256" key="1">
    <source>
        <dbReference type="ARBA" id="ARBA00010641"/>
    </source>
</evidence>
<dbReference type="InterPro" id="IPR013325">
    <property type="entry name" value="RNA_pol_sigma_r2"/>
</dbReference>